<feature type="non-terminal residue" evidence="1">
    <location>
        <position position="1"/>
    </location>
</feature>
<evidence type="ECO:0000313" key="1">
    <source>
        <dbReference type="EMBL" id="CDW29408.1"/>
    </source>
</evidence>
<organism evidence="1">
    <name type="scientific">Lepeophtheirus salmonis</name>
    <name type="common">Salmon louse</name>
    <name type="synonym">Caligus salmonis</name>
    <dbReference type="NCBI Taxonomy" id="72036"/>
    <lineage>
        <taxon>Eukaryota</taxon>
        <taxon>Metazoa</taxon>
        <taxon>Ecdysozoa</taxon>
        <taxon>Arthropoda</taxon>
        <taxon>Crustacea</taxon>
        <taxon>Multicrustacea</taxon>
        <taxon>Hexanauplia</taxon>
        <taxon>Copepoda</taxon>
        <taxon>Siphonostomatoida</taxon>
        <taxon>Caligidae</taxon>
        <taxon>Lepeophtheirus</taxon>
    </lineage>
</organism>
<sequence>AVIEKVPSRLFIFFTKGTSQAILFWISYTEEPRSRHHIAKPFCFKFKKGFCIDVLPGPSVPYESSLNY</sequence>
<accession>A0A0K2TTR4</accession>
<dbReference type="EMBL" id="HACA01012047">
    <property type="protein sequence ID" value="CDW29408.1"/>
    <property type="molecule type" value="Transcribed_RNA"/>
</dbReference>
<reference evidence="1" key="1">
    <citation type="submission" date="2014-05" db="EMBL/GenBank/DDBJ databases">
        <authorList>
            <person name="Chronopoulou M."/>
        </authorList>
    </citation>
    <scope>NUCLEOTIDE SEQUENCE</scope>
    <source>
        <tissue evidence="1">Whole organism</tissue>
    </source>
</reference>
<name>A0A0K2TTR4_LEPSM</name>
<proteinExistence type="predicted"/>
<protein>
    <submittedName>
        <fullName evidence="1">Uncharacterized protein</fullName>
    </submittedName>
</protein>
<dbReference type="AlphaFoldDB" id="A0A0K2TTR4"/>